<keyword evidence="3" id="KW-1185">Reference proteome</keyword>
<feature type="transmembrane region" description="Helical" evidence="1">
    <location>
        <begin position="146"/>
        <end position="171"/>
    </location>
</feature>
<evidence type="ECO:0000313" key="3">
    <source>
        <dbReference type="Proteomes" id="UP000186817"/>
    </source>
</evidence>
<protein>
    <submittedName>
        <fullName evidence="2">Uncharacterized protein</fullName>
    </submittedName>
</protein>
<organism evidence="2 3">
    <name type="scientific">Symbiodinium microadriaticum</name>
    <name type="common">Dinoflagellate</name>
    <name type="synonym">Zooxanthella microadriatica</name>
    <dbReference type="NCBI Taxonomy" id="2951"/>
    <lineage>
        <taxon>Eukaryota</taxon>
        <taxon>Sar</taxon>
        <taxon>Alveolata</taxon>
        <taxon>Dinophyceae</taxon>
        <taxon>Suessiales</taxon>
        <taxon>Symbiodiniaceae</taxon>
        <taxon>Symbiodinium</taxon>
    </lineage>
</organism>
<evidence type="ECO:0000256" key="1">
    <source>
        <dbReference type="SAM" id="Phobius"/>
    </source>
</evidence>
<evidence type="ECO:0000313" key="2">
    <source>
        <dbReference type="EMBL" id="OLP85462.1"/>
    </source>
</evidence>
<reference evidence="2 3" key="1">
    <citation type="submission" date="2016-02" db="EMBL/GenBank/DDBJ databases">
        <title>Genome analysis of coral dinoflagellate symbionts highlights evolutionary adaptations to a symbiotic lifestyle.</title>
        <authorList>
            <person name="Aranda M."/>
            <person name="Li Y."/>
            <person name="Liew Y.J."/>
            <person name="Baumgarten S."/>
            <person name="Simakov O."/>
            <person name="Wilson M."/>
            <person name="Piel J."/>
            <person name="Ashoor H."/>
            <person name="Bougouffa S."/>
            <person name="Bajic V.B."/>
            <person name="Ryu T."/>
            <person name="Ravasi T."/>
            <person name="Bayer T."/>
            <person name="Micklem G."/>
            <person name="Kim H."/>
            <person name="Bhak J."/>
            <person name="Lajeunesse T.C."/>
            <person name="Voolstra C.R."/>
        </authorList>
    </citation>
    <scope>NUCLEOTIDE SEQUENCE [LARGE SCALE GENOMIC DNA]</scope>
    <source>
        <strain evidence="2 3">CCMP2467</strain>
    </source>
</reference>
<dbReference type="EMBL" id="LSRX01000976">
    <property type="protein sequence ID" value="OLP85462.1"/>
    <property type="molecule type" value="Genomic_DNA"/>
</dbReference>
<dbReference type="Proteomes" id="UP000186817">
    <property type="component" value="Unassembled WGS sequence"/>
</dbReference>
<proteinExistence type="predicted"/>
<sequence>MSLHKCELSRPVQSGSFTDDSIMGFQTPTECRYQEPDLEDYGANVDVCFSDNTNGVDRLQTEQTCATMSATRTQDSVVRQLSVKPDPVVQRGVSLESVLSGFGKHWANRMGMFNVDRRSIYDLTEATRSYDVFLSHDWRSSGRLKVLTLLIVFNSQAAFLASLAVSAMVGVLRAGQILPDEMWTVIFGHITFFLVLVFWQTIRLLFRRKLLVFLDKLCIDQNDAELRSC</sequence>
<keyword evidence="1" id="KW-0812">Transmembrane</keyword>
<accession>A0A1Q9CRC3</accession>
<dbReference type="OrthoDB" id="10502823at2759"/>
<keyword evidence="1" id="KW-1133">Transmembrane helix</keyword>
<dbReference type="AlphaFoldDB" id="A0A1Q9CRC3"/>
<name>A0A1Q9CRC3_SYMMI</name>
<gene>
    <name evidence="2" type="ORF">AK812_SmicGene33545</name>
</gene>
<comment type="caution">
    <text evidence="2">The sequence shown here is derived from an EMBL/GenBank/DDBJ whole genome shotgun (WGS) entry which is preliminary data.</text>
</comment>
<feature type="transmembrane region" description="Helical" evidence="1">
    <location>
        <begin position="183"/>
        <end position="206"/>
    </location>
</feature>
<keyword evidence="1" id="KW-0472">Membrane</keyword>